<dbReference type="Pfam" id="PF00501">
    <property type="entry name" value="AMP-binding"/>
    <property type="match status" value="1"/>
</dbReference>
<organism evidence="2 3">
    <name type="scientific">Polycladospora coralii</name>
    <dbReference type="NCBI Taxonomy" id="2771432"/>
    <lineage>
        <taxon>Bacteria</taxon>
        <taxon>Bacillati</taxon>
        <taxon>Bacillota</taxon>
        <taxon>Bacilli</taxon>
        <taxon>Bacillales</taxon>
        <taxon>Thermoactinomycetaceae</taxon>
        <taxon>Polycladospora</taxon>
    </lineage>
</organism>
<dbReference type="Gene3D" id="3.40.50.12780">
    <property type="entry name" value="N-terminal domain of ligase-like"/>
    <property type="match status" value="1"/>
</dbReference>
<comment type="caution">
    <text evidence="2">The sequence shown here is derived from an EMBL/GenBank/DDBJ whole genome shotgun (WGS) entry which is preliminary data.</text>
</comment>
<dbReference type="InterPro" id="IPR050237">
    <property type="entry name" value="ATP-dep_AMP-bd_enzyme"/>
</dbReference>
<dbReference type="SUPFAM" id="SSF56801">
    <property type="entry name" value="Acetyl-CoA synthetase-like"/>
    <property type="match status" value="1"/>
</dbReference>
<gene>
    <name evidence="2" type="ORF">IC620_09940</name>
</gene>
<accession>A0A926RTD3</accession>
<dbReference type="RefSeq" id="WP_191142083.1">
    <property type="nucleotide sequence ID" value="NZ_JACXAH010000013.1"/>
</dbReference>
<dbReference type="EMBL" id="JACXAH010000013">
    <property type="protein sequence ID" value="MBD1372675.1"/>
    <property type="molecule type" value="Genomic_DNA"/>
</dbReference>
<evidence type="ECO:0000259" key="1">
    <source>
        <dbReference type="Pfam" id="PF00501"/>
    </source>
</evidence>
<dbReference type="GO" id="GO:0016874">
    <property type="term" value="F:ligase activity"/>
    <property type="evidence" value="ECO:0007669"/>
    <property type="project" value="UniProtKB-KW"/>
</dbReference>
<sequence>MSNQLVKLPFTIKEIDAFMDRTIDLDIDQTSPATNELILQLKRAQIKVGAVVLIGLPNSKALLQLYFAIVSLGAVPALLSPATPAQRVLEIAHRLGASALIASSAQISRFDRGEVFSIDAVKLIHFDDIMKQYHTPGDVIILTSGTSGTFSGCLHHISALLLNAENHAKEIQLSKADKMLINLPLYYSYALVAQALAAFVVGSELVLTGPPFTPTSYLGILTRQQVTVSSVTPYLIKMLLSKESCLPQTLTTLTVGGDFLDPIYVDQIVKKCPDLKLYLTYGLTEAGPRVSTLAVHNELPHRYASVGKPLAGVTVSLRKFNESDDYGELIITSDTVLKRKVGVTSDQSHKVIIGPNTISTGDLFYIDSDGYLYFKGRLSDFILINGDKVSLSSVRSIANSIKGVFKSTTETYQTESGTTCYDLHLFIEEIHANTKKQIIRDLYHLLMRNEKPQQIFFHSIHEAQTPK</sequence>
<dbReference type="PANTHER" id="PTHR43767:SF1">
    <property type="entry name" value="NONRIBOSOMAL PEPTIDE SYNTHASE PES1 (EUROFUNG)-RELATED"/>
    <property type="match status" value="1"/>
</dbReference>
<evidence type="ECO:0000313" key="2">
    <source>
        <dbReference type="EMBL" id="MBD1372675.1"/>
    </source>
</evidence>
<proteinExistence type="predicted"/>
<dbReference type="InterPro" id="IPR042099">
    <property type="entry name" value="ANL_N_sf"/>
</dbReference>
<dbReference type="AlphaFoldDB" id="A0A926RTD3"/>
<dbReference type="InterPro" id="IPR000873">
    <property type="entry name" value="AMP-dep_synth/lig_dom"/>
</dbReference>
<keyword evidence="2" id="KW-0436">Ligase</keyword>
<feature type="domain" description="AMP-dependent synthetase/ligase" evidence="1">
    <location>
        <begin position="38"/>
        <end position="338"/>
    </location>
</feature>
<dbReference type="Proteomes" id="UP000661691">
    <property type="component" value="Unassembled WGS sequence"/>
</dbReference>
<evidence type="ECO:0000313" key="3">
    <source>
        <dbReference type="Proteomes" id="UP000661691"/>
    </source>
</evidence>
<dbReference type="PANTHER" id="PTHR43767">
    <property type="entry name" value="LONG-CHAIN-FATTY-ACID--COA LIGASE"/>
    <property type="match status" value="1"/>
</dbReference>
<name>A0A926RTD3_9BACL</name>
<keyword evidence="3" id="KW-1185">Reference proteome</keyword>
<protein>
    <submittedName>
        <fullName evidence="2">Acyl--CoA ligase</fullName>
    </submittedName>
</protein>
<reference evidence="2" key="1">
    <citation type="submission" date="2020-09" db="EMBL/GenBank/DDBJ databases">
        <title>A novel bacterium of genus Hazenella, isolated from South China Sea.</title>
        <authorList>
            <person name="Huang H."/>
            <person name="Mo K."/>
            <person name="Hu Y."/>
        </authorList>
    </citation>
    <scope>NUCLEOTIDE SEQUENCE</scope>
    <source>
        <strain evidence="2">IB182357</strain>
    </source>
</reference>